<feature type="region of interest" description="Disordered" evidence="1">
    <location>
        <begin position="297"/>
        <end position="323"/>
    </location>
</feature>
<name>A0ABQ9ICJ0_9NEOP</name>
<dbReference type="EMBL" id="JARBHB010000002">
    <property type="protein sequence ID" value="KAJ8894172.1"/>
    <property type="molecule type" value="Genomic_DNA"/>
</dbReference>
<dbReference type="Proteomes" id="UP001159363">
    <property type="component" value="Chromosome 2"/>
</dbReference>
<accession>A0ABQ9ICJ0</accession>
<evidence type="ECO:0000256" key="1">
    <source>
        <dbReference type="SAM" id="MobiDB-lite"/>
    </source>
</evidence>
<organism evidence="2 3">
    <name type="scientific">Dryococelus australis</name>
    <dbReference type="NCBI Taxonomy" id="614101"/>
    <lineage>
        <taxon>Eukaryota</taxon>
        <taxon>Metazoa</taxon>
        <taxon>Ecdysozoa</taxon>
        <taxon>Arthropoda</taxon>
        <taxon>Hexapoda</taxon>
        <taxon>Insecta</taxon>
        <taxon>Pterygota</taxon>
        <taxon>Neoptera</taxon>
        <taxon>Polyneoptera</taxon>
        <taxon>Phasmatodea</taxon>
        <taxon>Verophasmatodea</taxon>
        <taxon>Anareolatae</taxon>
        <taxon>Phasmatidae</taxon>
        <taxon>Eurycanthinae</taxon>
        <taxon>Dryococelus</taxon>
    </lineage>
</organism>
<evidence type="ECO:0000313" key="3">
    <source>
        <dbReference type="Proteomes" id="UP001159363"/>
    </source>
</evidence>
<feature type="region of interest" description="Disordered" evidence="1">
    <location>
        <begin position="67"/>
        <end position="90"/>
    </location>
</feature>
<sequence>MFSRKKMKMNLVIRFGLVREEGRYLVLRADEDQTRRVWSNAGMQEREGGMGHPLENSPTSGMISTCENPGATPAAIESGSRIREPSSLITTPPRPLMPRSFYCFLQYTQCDENHSTSVQSLAFSGDGVLVERGNVAVIAPAPFSLKRRAWVVERLACSPPIKVDQVQSPAGSPGFHMWESCRTMPLVGWFSRGSPVSNTPSFWRCSTLTRITLICSQDLVVKTHANLFNSLHFCRIKHVHRVAAGQARVDGDGIDLPLPLFGSAFSSLQSSQPPPPPQNSLSHGLYVSAAASPSVSDRLSAGSPLKLPGATPPPPPPLPTHPLEATLHVESTGDSTKQGPQFHFINWLSLYSVSPSPPSLLSTDRALVLARGDIPAVAVQQHAKTVYTSAHIIGCRYCRRYPVAESEITQGGRGIKGLACLHCSSPFFLSGKHGSYKGYTGTRY</sequence>
<reference evidence="2 3" key="1">
    <citation type="submission" date="2023-02" db="EMBL/GenBank/DDBJ databases">
        <title>LHISI_Scaffold_Assembly.</title>
        <authorList>
            <person name="Stuart O.P."/>
            <person name="Cleave R."/>
            <person name="Magrath M.J.L."/>
            <person name="Mikheyev A.S."/>
        </authorList>
    </citation>
    <scope>NUCLEOTIDE SEQUENCE [LARGE SCALE GENOMIC DNA]</scope>
    <source>
        <strain evidence="2">Daus_M_001</strain>
        <tissue evidence="2">Leg muscle</tissue>
    </source>
</reference>
<gene>
    <name evidence="2" type="ORF">PR048_006782</name>
</gene>
<proteinExistence type="predicted"/>
<protein>
    <submittedName>
        <fullName evidence="2">Uncharacterized protein</fullName>
    </submittedName>
</protein>
<evidence type="ECO:0000313" key="2">
    <source>
        <dbReference type="EMBL" id="KAJ8894172.1"/>
    </source>
</evidence>
<keyword evidence="3" id="KW-1185">Reference proteome</keyword>
<feature type="compositionally biased region" description="Pro residues" evidence="1">
    <location>
        <begin position="310"/>
        <end position="320"/>
    </location>
</feature>
<comment type="caution">
    <text evidence="2">The sequence shown here is derived from an EMBL/GenBank/DDBJ whole genome shotgun (WGS) entry which is preliminary data.</text>
</comment>